<name>A0A6V7Q4T4_ANACO</name>
<feature type="compositionally biased region" description="Pro residues" evidence="1">
    <location>
        <begin position="39"/>
        <end position="65"/>
    </location>
</feature>
<feature type="compositionally biased region" description="Low complexity" evidence="1">
    <location>
        <begin position="219"/>
        <end position="244"/>
    </location>
</feature>
<dbReference type="AlphaFoldDB" id="A0A6V7Q4T4"/>
<feature type="compositionally biased region" description="Low complexity" evidence="1">
    <location>
        <begin position="10"/>
        <end position="38"/>
    </location>
</feature>
<gene>
    <name evidence="2" type="ORF">CB5_LOCUS21202</name>
</gene>
<dbReference type="EMBL" id="LR862132">
    <property type="protein sequence ID" value="CAD1837991.1"/>
    <property type="molecule type" value="Genomic_DNA"/>
</dbReference>
<protein>
    <submittedName>
        <fullName evidence="2">Uncharacterized protein</fullName>
    </submittedName>
</protein>
<feature type="region of interest" description="Disordered" evidence="1">
    <location>
        <begin position="1"/>
        <end position="65"/>
    </location>
</feature>
<evidence type="ECO:0000256" key="1">
    <source>
        <dbReference type="SAM" id="MobiDB-lite"/>
    </source>
</evidence>
<sequence>MTATATATGSSPMAMRAPSPASSSAPPQNPSSIEAAAAAPPPPPSPHSAAAPPHPRPFPLLPPPLPLRRLLLPRPPPPPGSLVVLLRLQPHHRPMGPVPRPTRPHSLASPPPDLALVADPSPSPHFHLVCAFRTLDGEYRFETFSSAAGAWRSSSASPVSALVPGSAVAAAGAAYWRTSTPEILAFDPVSGAARLLPARRGAATAARGGSSARPRDGSAARAWRAPPWSSSPSALRSLGPPRILRPLDRRRGRRRGDGAQQRHWRAGAIGVQRGAAAAAV</sequence>
<evidence type="ECO:0000313" key="2">
    <source>
        <dbReference type="EMBL" id="CAD1837991.1"/>
    </source>
</evidence>
<feature type="region of interest" description="Disordered" evidence="1">
    <location>
        <begin position="202"/>
        <end position="268"/>
    </location>
</feature>
<accession>A0A6V7Q4T4</accession>
<feature type="compositionally biased region" description="Low complexity" evidence="1">
    <location>
        <begin position="202"/>
        <end position="212"/>
    </location>
</feature>
<proteinExistence type="predicted"/>
<organism evidence="2">
    <name type="scientific">Ananas comosus var. bracteatus</name>
    <name type="common">red pineapple</name>
    <dbReference type="NCBI Taxonomy" id="296719"/>
    <lineage>
        <taxon>Eukaryota</taxon>
        <taxon>Viridiplantae</taxon>
        <taxon>Streptophyta</taxon>
        <taxon>Embryophyta</taxon>
        <taxon>Tracheophyta</taxon>
        <taxon>Spermatophyta</taxon>
        <taxon>Magnoliopsida</taxon>
        <taxon>Liliopsida</taxon>
        <taxon>Poales</taxon>
        <taxon>Bromeliaceae</taxon>
        <taxon>Bromelioideae</taxon>
        <taxon>Ananas</taxon>
    </lineage>
</organism>
<reference evidence="2" key="1">
    <citation type="submission" date="2020-07" db="EMBL/GenBank/DDBJ databases">
        <authorList>
            <person name="Lin J."/>
        </authorList>
    </citation>
    <scope>NUCLEOTIDE SEQUENCE</scope>
</reference>